<comment type="subcellular location">
    <subcellularLocation>
        <location evidence="3">Cytoplasm</location>
        <location evidence="3">Cytosol</location>
    </subcellularLocation>
    <subcellularLocation>
        <location evidence="2">Mitochondrion inner membrane</location>
        <topology evidence="2">Single-pass membrane protein</topology>
    </subcellularLocation>
    <subcellularLocation>
        <location evidence="4">Mitochondrion outer membrane</location>
        <topology evidence="4">Single-pass membrane protein</topology>
    </subcellularLocation>
</comment>
<evidence type="ECO:0000256" key="17">
    <source>
        <dbReference type="ARBA" id="ARBA00047899"/>
    </source>
</evidence>
<feature type="domain" description="Protein kinase" evidence="19">
    <location>
        <begin position="177"/>
        <end position="574"/>
    </location>
</feature>
<evidence type="ECO:0000256" key="13">
    <source>
        <dbReference type="ARBA" id="ARBA00022840"/>
    </source>
</evidence>
<keyword evidence="15" id="KW-0809">Transit peptide</keyword>
<dbReference type="PANTHER" id="PTHR22972:SF7">
    <property type="entry name" value="SERINE_THREONINE-PROTEIN KINASE PINK1, MITOCHONDRIAL"/>
    <property type="match status" value="1"/>
</dbReference>
<evidence type="ECO:0000256" key="3">
    <source>
        <dbReference type="ARBA" id="ARBA00004514"/>
    </source>
</evidence>
<comment type="cofactor">
    <cofactor evidence="1">
        <name>Mg(2+)</name>
        <dbReference type="ChEBI" id="CHEBI:18420"/>
    </cofactor>
</comment>
<dbReference type="GO" id="GO:0005741">
    <property type="term" value="C:mitochondrial outer membrane"/>
    <property type="evidence" value="ECO:0007669"/>
    <property type="project" value="UniProtKB-SubCell"/>
</dbReference>
<evidence type="ECO:0000313" key="21">
    <source>
        <dbReference type="Proteomes" id="UP000827092"/>
    </source>
</evidence>
<keyword evidence="14" id="KW-0460">Magnesium</keyword>
<dbReference type="EC" id="2.7.11.1" evidence="5"/>
<evidence type="ECO:0000256" key="12">
    <source>
        <dbReference type="ARBA" id="ARBA00022792"/>
    </source>
</evidence>
<dbReference type="PANTHER" id="PTHR22972">
    <property type="entry name" value="SERINE/THREONINE PROTEIN KINASE"/>
    <property type="match status" value="1"/>
</dbReference>
<dbReference type="GO" id="GO:0090141">
    <property type="term" value="P:positive regulation of mitochondrial fission"/>
    <property type="evidence" value="ECO:0007669"/>
    <property type="project" value="TreeGrafter"/>
</dbReference>
<evidence type="ECO:0000256" key="6">
    <source>
        <dbReference type="ARBA" id="ARBA00022527"/>
    </source>
</evidence>
<evidence type="ECO:0000256" key="16">
    <source>
        <dbReference type="ARBA" id="ARBA00023128"/>
    </source>
</evidence>
<keyword evidence="6" id="KW-0723">Serine/threonine-protein kinase</keyword>
<evidence type="ECO:0000256" key="2">
    <source>
        <dbReference type="ARBA" id="ARBA00004434"/>
    </source>
</evidence>
<organism evidence="20 21">
    <name type="scientific">Oedothorax gibbosus</name>
    <dbReference type="NCBI Taxonomy" id="931172"/>
    <lineage>
        <taxon>Eukaryota</taxon>
        <taxon>Metazoa</taxon>
        <taxon>Ecdysozoa</taxon>
        <taxon>Arthropoda</taxon>
        <taxon>Chelicerata</taxon>
        <taxon>Arachnida</taxon>
        <taxon>Araneae</taxon>
        <taxon>Araneomorphae</taxon>
        <taxon>Entelegynae</taxon>
        <taxon>Araneoidea</taxon>
        <taxon>Linyphiidae</taxon>
        <taxon>Erigoninae</taxon>
        <taxon>Oedothorax</taxon>
    </lineage>
</organism>
<protein>
    <recommendedName>
        <fullName evidence="5">non-specific serine/threonine protein kinase</fullName>
        <ecNumber evidence="5">2.7.11.1</ecNumber>
    </recommendedName>
</protein>
<proteinExistence type="predicted"/>
<dbReference type="InterPro" id="IPR008271">
    <property type="entry name" value="Ser/Thr_kinase_AS"/>
</dbReference>
<evidence type="ECO:0000256" key="15">
    <source>
        <dbReference type="ARBA" id="ARBA00022946"/>
    </source>
</evidence>
<keyword evidence="9" id="KW-0547">Nucleotide-binding</keyword>
<dbReference type="GO" id="GO:0004674">
    <property type="term" value="F:protein serine/threonine kinase activity"/>
    <property type="evidence" value="ECO:0007669"/>
    <property type="project" value="UniProtKB-KW"/>
</dbReference>
<dbReference type="GO" id="GO:0046872">
    <property type="term" value="F:metal ion binding"/>
    <property type="evidence" value="ECO:0007669"/>
    <property type="project" value="UniProtKB-KW"/>
</dbReference>
<dbReference type="InterPro" id="IPR051511">
    <property type="entry name" value="MitoQC_Scaffold_Kinases"/>
</dbReference>
<dbReference type="Gene3D" id="1.10.510.10">
    <property type="entry name" value="Transferase(Phosphotransferase) domain 1"/>
    <property type="match status" value="1"/>
</dbReference>
<dbReference type="PROSITE" id="PS50011">
    <property type="entry name" value="PROTEIN_KINASE_DOM"/>
    <property type="match status" value="1"/>
</dbReference>
<evidence type="ECO:0000256" key="9">
    <source>
        <dbReference type="ARBA" id="ARBA00022741"/>
    </source>
</evidence>
<keyword evidence="11" id="KW-1000">Mitochondrion outer membrane</keyword>
<evidence type="ECO:0000256" key="7">
    <source>
        <dbReference type="ARBA" id="ARBA00022679"/>
    </source>
</evidence>
<evidence type="ECO:0000256" key="8">
    <source>
        <dbReference type="ARBA" id="ARBA00022723"/>
    </source>
</evidence>
<dbReference type="GO" id="GO:0000422">
    <property type="term" value="P:autophagy of mitochondrion"/>
    <property type="evidence" value="ECO:0007669"/>
    <property type="project" value="TreeGrafter"/>
</dbReference>
<dbReference type="Pfam" id="PF00069">
    <property type="entry name" value="Pkinase"/>
    <property type="match status" value="1"/>
</dbReference>
<name>A0AAV6UDM2_9ARAC</name>
<dbReference type="InterPro" id="IPR011009">
    <property type="entry name" value="Kinase-like_dom_sf"/>
</dbReference>
<dbReference type="PROSITE" id="PS00108">
    <property type="entry name" value="PROTEIN_KINASE_ST"/>
    <property type="match status" value="1"/>
</dbReference>
<evidence type="ECO:0000256" key="4">
    <source>
        <dbReference type="ARBA" id="ARBA00004572"/>
    </source>
</evidence>
<comment type="catalytic activity">
    <reaction evidence="17">
        <text>L-threonyl-[protein] + ATP = O-phospho-L-threonyl-[protein] + ADP + H(+)</text>
        <dbReference type="Rhea" id="RHEA:46608"/>
        <dbReference type="Rhea" id="RHEA-COMP:11060"/>
        <dbReference type="Rhea" id="RHEA-COMP:11605"/>
        <dbReference type="ChEBI" id="CHEBI:15378"/>
        <dbReference type="ChEBI" id="CHEBI:30013"/>
        <dbReference type="ChEBI" id="CHEBI:30616"/>
        <dbReference type="ChEBI" id="CHEBI:61977"/>
        <dbReference type="ChEBI" id="CHEBI:456216"/>
        <dbReference type="EC" id="2.7.11.1"/>
    </reaction>
</comment>
<dbReference type="GO" id="GO:0005524">
    <property type="term" value="F:ATP binding"/>
    <property type="evidence" value="ECO:0007669"/>
    <property type="project" value="UniProtKB-KW"/>
</dbReference>
<evidence type="ECO:0000256" key="18">
    <source>
        <dbReference type="ARBA" id="ARBA00048679"/>
    </source>
</evidence>
<sequence>MASRLFSQYFHPQKLNLHDSCSKSPFQYFFENALGKTRQVLRVFLGKEPKLSPEIGRSQHRLPIEFFRNDPLVPSRPKFVYRPGCISNLTSKWVSDSIAGAVSKGWRKQVLQRGGGPMMCFVGFVLAKKPSLLTEEEECESVSFFIRDTFAKIPWQNIGLNIDKHYQMNTQFSLSNLKFGDMLAKGCNAAVYSAQYSDNDGKMNQPSTKLDKVTIVEQATSLFTKEHGTERNVLPNEAKEKDEKFSFPQTKIFMPHSEGEIDSKPLDAEKPDLENPQFPTGEFYPYNLAVKMMFNYSAESNSYAIWNAMHKEVLPAIADFTFEEDHLHHVRKKRLKPHPNIVEMYFAFADMVPFLPGACKYFPQALPVRLLNDGCGRNMTLFLVMKRYHCSLKEYLEKYKPSSHTSLLLFTQLLEALAHLYHSNIAHRDLKTDNILLDLSQGGYYPKACYHRFGCCLESLSLNYPSYDISKGGNMALMAPEVVNAEAGPFAMIDYSRADLWTAGTMAYEIFGAKNPFYSHRSNLKNTSYRENSLPALPTVAPMAIKKLVKDMLHRDPKKRPSQTFAATVCQILLHAPPDLLCQHDNSKSFTKTLDWMFLLSSKTFLEGLLNDSAEHDLEFVLRHTFCSRIQYLEVVRALKYILE</sequence>
<comment type="caution">
    <text evidence="20">The sequence shown here is derived from an EMBL/GenBank/DDBJ whole genome shotgun (WGS) entry which is preliminary data.</text>
</comment>
<dbReference type="EMBL" id="JAFNEN010000505">
    <property type="protein sequence ID" value="KAG8181610.1"/>
    <property type="molecule type" value="Genomic_DNA"/>
</dbReference>
<dbReference type="Proteomes" id="UP000827092">
    <property type="component" value="Unassembled WGS sequence"/>
</dbReference>
<accession>A0AAV6UDM2</accession>
<gene>
    <name evidence="20" type="ORF">JTE90_017730</name>
</gene>
<dbReference type="SMART" id="SM00220">
    <property type="entry name" value="S_TKc"/>
    <property type="match status" value="1"/>
</dbReference>
<dbReference type="SUPFAM" id="SSF56112">
    <property type="entry name" value="Protein kinase-like (PK-like)"/>
    <property type="match status" value="1"/>
</dbReference>
<keyword evidence="12" id="KW-0472">Membrane</keyword>
<keyword evidence="12" id="KW-0999">Mitochondrion inner membrane</keyword>
<evidence type="ECO:0000256" key="1">
    <source>
        <dbReference type="ARBA" id="ARBA00001946"/>
    </source>
</evidence>
<keyword evidence="7" id="KW-0808">Transferase</keyword>
<dbReference type="GO" id="GO:0005829">
    <property type="term" value="C:cytosol"/>
    <property type="evidence" value="ECO:0007669"/>
    <property type="project" value="UniProtKB-SubCell"/>
</dbReference>
<keyword evidence="16" id="KW-0496">Mitochondrion</keyword>
<keyword evidence="21" id="KW-1185">Reference proteome</keyword>
<evidence type="ECO:0000259" key="19">
    <source>
        <dbReference type="PROSITE" id="PS50011"/>
    </source>
</evidence>
<reference evidence="20 21" key="1">
    <citation type="journal article" date="2022" name="Nat. Ecol. Evol.">
        <title>A masculinizing supergene underlies an exaggerated male reproductive morph in a spider.</title>
        <authorList>
            <person name="Hendrickx F."/>
            <person name="De Corte Z."/>
            <person name="Sonet G."/>
            <person name="Van Belleghem S.M."/>
            <person name="Kostlbacher S."/>
            <person name="Vangestel C."/>
        </authorList>
    </citation>
    <scope>NUCLEOTIDE SEQUENCE [LARGE SCALE GENOMIC DNA]</scope>
    <source>
        <strain evidence="20">W744_W776</strain>
    </source>
</reference>
<evidence type="ECO:0000256" key="10">
    <source>
        <dbReference type="ARBA" id="ARBA00022777"/>
    </source>
</evidence>
<dbReference type="AlphaFoldDB" id="A0AAV6UDM2"/>
<dbReference type="GO" id="GO:0042981">
    <property type="term" value="P:regulation of apoptotic process"/>
    <property type="evidence" value="ECO:0007669"/>
    <property type="project" value="TreeGrafter"/>
</dbReference>
<comment type="catalytic activity">
    <reaction evidence="18">
        <text>L-seryl-[protein] + ATP = O-phospho-L-seryl-[protein] + ADP + H(+)</text>
        <dbReference type="Rhea" id="RHEA:17989"/>
        <dbReference type="Rhea" id="RHEA-COMP:9863"/>
        <dbReference type="Rhea" id="RHEA-COMP:11604"/>
        <dbReference type="ChEBI" id="CHEBI:15378"/>
        <dbReference type="ChEBI" id="CHEBI:29999"/>
        <dbReference type="ChEBI" id="CHEBI:30616"/>
        <dbReference type="ChEBI" id="CHEBI:83421"/>
        <dbReference type="ChEBI" id="CHEBI:456216"/>
        <dbReference type="EC" id="2.7.11.1"/>
    </reaction>
</comment>
<keyword evidence="10" id="KW-0418">Kinase</keyword>
<evidence type="ECO:0000256" key="14">
    <source>
        <dbReference type="ARBA" id="ARBA00022842"/>
    </source>
</evidence>
<keyword evidence="13" id="KW-0067">ATP-binding</keyword>
<dbReference type="InterPro" id="IPR000719">
    <property type="entry name" value="Prot_kinase_dom"/>
</dbReference>
<evidence type="ECO:0000256" key="11">
    <source>
        <dbReference type="ARBA" id="ARBA00022787"/>
    </source>
</evidence>
<evidence type="ECO:0000256" key="5">
    <source>
        <dbReference type="ARBA" id="ARBA00012513"/>
    </source>
</evidence>
<evidence type="ECO:0000313" key="20">
    <source>
        <dbReference type="EMBL" id="KAG8181610.1"/>
    </source>
</evidence>
<dbReference type="GO" id="GO:0005743">
    <property type="term" value="C:mitochondrial inner membrane"/>
    <property type="evidence" value="ECO:0007669"/>
    <property type="project" value="UniProtKB-SubCell"/>
</dbReference>
<keyword evidence="8" id="KW-0479">Metal-binding</keyword>